<keyword evidence="3" id="KW-1185">Reference proteome</keyword>
<dbReference type="SUPFAM" id="SSF51445">
    <property type="entry name" value="(Trans)glycosidases"/>
    <property type="match status" value="1"/>
</dbReference>
<evidence type="ECO:0000313" key="3">
    <source>
        <dbReference type="Proteomes" id="UP000557872"/>
    </source>
</evidence>
<dbReference type="EMBL" id="JACBAZ010000012">
    <property type="protein sequence ID" value="NWK57429.1"/>
    <property type="molecule type" value="Genomic_DNA"/>
</dbReference>
<reference evidence="2 3" key="1">
    <citation type="submission" date="2020-07" db="EMBL/GenBank/DDBJ databases">
        <title>Roseicoccus Jingziensis gen. nov., sp. nov., isolated from coastal seawater.</title>
        <authorList>
            <person name="Feng X."/>
        </authorList>
    </citation>
    <scope>NUCLEOTIDE SEQUENCE [LARGE SCALE GENOMIC DNA]</scope>
    <source>
        <strain evidence="2 3">N1E253</strain>
    </source>
</reference>
<evidence type="ECO:0000256" key="1">
    <source>
        <dbReference type="SAM" id="SignalP"/>
    </source>
</evidence>
<dbReference type="Gene3D" id="3.20.20.70">
    <property type="entry name" value="Aldolase class I"/>
    <property type="match status" value="1"/>
</dbReference>
<proteinExistence type="predicted"/>
<organism evidence="2 3">
    <name type="scientific">Oceaniferula marina</name>
    <dbReference type="NCBI Taxonomy" id="2748318"/>
    <lineage>
        <taxon>Bacteria</taxon>
        <taxon>Pseudomonadati</taxon>
        <taxon>Verrucomicrobiota</taxon>
        <taxon>Verrucomicrobiia</taxon>
        <taxon>Verrucomicrobiales</taxon>
        <taxon>Verrucomicrobiaceae</taxon>
        <taxon>Oceaniferula</taxon>
    </lineage>
</organism>
<feature type="signal peptide" evidence="1">
    <location>
        <begin position="1"/>
        <end position="19"/>
    </location>
</feature>
<dbReference type="AlphaFoldDB" id="A0A851GJU3"/>
<accession>A0A851GJU3</accession>
<sequence length="834" mass="93278">MIFRKILLLGACLISPVIAVPYPGEAPNKASLQSSAKNYVLQNNLLKATWKVDGGKLRGPAFQDKSGSELFRPGKELFGIATQEQAQDPERIYLGMRRTGQEIQAQISNDGKSWETLASLPLAGFSGKLESIRVGKTSSDGQAKDYSSAGELGTCEFQQVQVLDGQRAINDLTAKPKSVHKSKRDGTSLEISNELITIKAHANSATFAEYKVPKDWQRISCQVKKGTDKGLSWGPGLTLRFDDGTFALVNIRAEGQFTILSPAGEKLVNKKATASLACDLTSEAFTLSSPVKELEIKGGKAITATLKHAKTGIHVRWSAELRDGSNYISQSYTLASTKPQTLYGLQFIEGSVPHSRQIGSVPGSPVASDSMFFGVEMPFTANYFDGDSFRSGFPCHLPIKKGTKYDFKSVMGVYPKGQLRRAFNYYLERERATPYHQLLHYNCWYDFAPNREEFTQVIKDYYRELTVKRGVILDSFVMDDGWDDYGAGLWEYNRKRFPNGFDEVSAEARKSKSNLGVWISPLGGYSGANERTAHAKKMGLIESTMDLSQPAYYKWFYEKCLGFMKDHQVNYYKWDKAGSGVSPHFMSLIQCGRELKKHDPELFINVTVGTWPSPFWLNHIDCTWRTGTGDVAWMGVGDKREQWLTFRDWGCYSKFVQQAPLYPLNSVMHHGLVVGRHYQAGEMDRAGAGVNMKNAARSYFGTGANLLELYLTPEMMTDKAWDEVAEAAKWAKKNEKILVDTHWVGGDPLKLGVYGWASWSPGKSIITLRNSSDKPSELTVNLTDVLEVPEGQAVKFKVKNAYEDQTFKEDVLSGEYTFKLQPFEVLCLELFPVQ</sequence>
<dbReference type="Proteomes" id="UP000557872">
    <property type="component" value="Unassembled WGS sequence"/>
</dbReference>
<evidence type="ECO:0000313" key="2">
    <source>
        <dbReference type="EMBL" id="NWK57429.1"/>
    </source>
</evidence>
<dbReference type="RefSeq" id="WP_178934491.1">
    <property type="nucleotide sequence ID" value="NZ_JACBAZ010000012.1"/>
</dbReference>
<keyword evidence="1" id="KW-0732">Signal</keyword>
<dbReference type="InterPro" id="IPR013785">
    <property type="entry name" value="Aldolase_TIM"/>
</dbReference>
<feature type="chain" id="PRO_5032562992" evidence="1">
    <location>
        <begin position="20"/>
        <end position="834"/>
    </location>
</feature>
<name>A0A851GJU3_9BACT</name>
<comment type="caution">
    <text evidence="2">The sequence shown here is derived from an EMBL/GenBank/DDBJ whole genome shotgun (WGS) entry which is preliminary data.</text>
</comment>
<gene>
    <name evidence="2" type="ORF">HW115_17555</name>
</gene>
<protein>
    <submittedName>
        <fullName evidence="2">Alpha-galactosidase</fullName>
    </submittedName>
</protein>
<dbReference type="InterPro" id="IPR017853">
    <property type="entry name" value="GH"/>
</dbReference>